<keyword evidence="4 9" id="KW-0808">Transferase</keyword>
<proteinExistence type="inferred from homology"/>
<dbReference type="PROSITE" id="PS01231">
    <property type="entry name" value="TRMA_2"/>
    <property type="match status" value="1"/>
</dbReference>
<keyword evidence="5 9" id="KW-0949">S-adenosyl-L-methionine</keyword>
<dbReference type="InterPro" id="IPR029063">
    <property type="entry name" value="SAM-dependent_MTases_sf"/>
</dbReference>
<keyword evidence="6" id="KW-0479">Metal-binding</keyword>
<keyword evidence="12" id="KW-1185">Reference proteome</keyword>
<keyword evidence="1" id="KW-0004">4Fe-4S</keyword>
<accession>A0ABT7SA98</accession>
<keyword evidence="8" id="KW-0411">Iron-sulfur</keyword>
<comment type="similarity">
    <text evidence="9">Belongs to the class I-like SAM-binding methyltransferase superfamily. RNA M5U methyltransferase family.</text>
</comment>
<feature type="active site" description="Nucleophile" evidence="9">
    <location>
        <position position="327"/>
    </location>
</feature>
<dbReference type="NCBIfam" id="NF002909">
    <property type="entry name" value="PRK03522.2-1"/>
    <property type="match status" value="1"/>
</dbReference>
<evidence type="ECO:0000256" key="6">
    <source>
        <dbReference type="ARBA" id="ARBA00022723"/>
    </source>
</evidence>
<protein>
    <submittedName>
        <fullName evidence="11">23S rRNA (Uracil(747)-C(5))-methyltransferase RlmC</fullName>
    </submittedName>
</protein>
<dbReference type="InterPro" id="IPR010280">
    <property type="entry name" value="U5_MeTrfase_fam"/>
</dbReference>
<evidence type="ECO:0000256" key="5">
    <source>
        <dbReference type="ARBA" id="ARBA00022691"/>
    </source>
</evidence>
<dbReference type="Proteomes" id="UP001321453">
    <property type="component" value="Unassembled WGS sequence"/>
</dbReference>
<gene>
    <name evidence="11" type="primary">rlmC</name>
    <name evidence="11" type="ORF">QRT05_14465</name>
</gene>
<evidence type="ECO:0000256" key="7">
    <source>
        <dbReference type="ARBA" id="ARBA00023004"/>
    </source>
</evidence>
<evidence type="ECO:0000256" key="4">
    <source>
        <dbReference type="ARBA" id="ARBA00022679"/>
    </source>
</evidence>
<evidence type="ECO:0000313" key="12">
    <source>
        <dbReference type="Proteomes" id="UP001321453"/>
    </source>
</evidence>
<dbReference type="PROSITE" id="PS01230">
    <property type="entry name" value="TRMA_1"/>
    <property type="match status" value="1"/>
</dbReference>
<comment type="caution">
    <text evidence="11">The sequence shown here is derived from an EMBL/GenBank/DDBJ whole genome shotgun (WGS) entry which is preliminary data.</text>
</comment>
<feature type="active site" evidence="10">
    <location>
        <position position="327"/>
    </location>
</feature>
<feature type="binding site" evidence="9">
    <location>
        <position position="205"/>
    </location>
    <ligand>
        <name>S-adenosyl-L-methionine</name>
        <dbReference type="ChEBI" id="CHEBI:59789"/>
    </ligand>
</feature>
<dbReference type="RefSeq" id="WP_289448045.1">
    <property type="nucleotide sequence ID" value="NZ_JAUCGR010000004.1"/>
</dbReference>
<evidence type="ECO:0000256" key="9">
    <source>
        <dbReference type="PROSITE-ProRule" id="PRU01024"/>
    </source>
</evidence>
<dbReference type="CDD" id="cd02440">
    <property type="entry name" value="AdoMet_MTases"/>
    <property type="match status" value="1"/>
</dbReference>
<name>A0ABT7SA98_9CELL</name>
<feature type="binding site" evidence="9">
    <location>
        <position position="234"/>
    </location>
    <ligand>
        <name>S-adenosyl-L-methionine</name>
        <dbReference type="ChEBI" id="CHEBI:59789"/>
    </ligand>
</feature>
<evidence type="ECO:0000256" key="10">
    <source>
        <dbReference type="PROSITE-ProRule" id="PRU10015"/>
    </source>
</evidence>
<keyword evidence="3 9" id="KW-0489">Methyltransferase</keyword>
<dbReference type="PANTHER" id="PTHR11061">
    <property type="entry name" value="RNA M5U METHYLTRANSFERASE"/>
    <property type="match status" value="1"/>
</dbReference>
<evidence type="ECO:0000256" key="1">
    <source>
        <dbReference type="ARBA" id="ARBA00022485"/>
    </source>
</evidence>
<dbReference type="EMBL" id="JAUCGR010000004">
    <property type="protein sequence ID" value="MDM7832542.1"/>
    <property type="molecule type" value="Genomic_DNA"/>
</dbReference>
<dbReference type="InterPro" id="IPR030390">
    <property type="entry name" value="MeTrfase_TrmA_AS"/>
</dbReference>
<dbReference type="InterPro" id="IPR011825">
    <property type="entry name" value="23SrRNA_MeTrfase_RlmC"/>
</dbReference>
<evidence type="ECO:0000313" key="11">
    <source>
        <dbReference type="EMBL" id="MDM7832542.1"/>
    </source>
</evidence>
<sequence length="380" mass="41013">MQCSYYDAAVCRSCALMGQAYDLQVQGKERHVRRLLPGGVEWLPAVAGPESGFRNKAKMVVGGTSARPTLGILDGAGRGVDLQACGLYPPALSRIFPVLEAFITTARLTPYSVPDRSGELKNVLVTLSPDGELMVRFVLRSQESVARIRKHLPDLGDVAVVSANILAEHKAVVEGPLEIPLTSAQTLRMRVNGIDLHLRPQSFFQTNTEVASAMYRQAAEWVDEADPGSLWDLYCGVGGFALHCASPGRDVTGIEVSAEAIASARTSRDELGLERVRFTAADATAFALGAARPPDLVIVNPPRRGIGPELAGWLESSGVRHVVYSSCNAESLARDLAAMPSLRPTRARLLDMFPQTAHYEVITLLERGHDRLSRPLPVAG</sequence>
<evidence type="ECO:0000256" key="2">
    <source>
        <dbReference type="ARBA" id="ARBA00022552"/>
    </source>
</evidence>
<feature type="binding site" evidence="9">
    <location>
        <position position="255"/>
    </location>
    <ligand>
        <name>S-adenosyl-L-methionine</name>
        <dbReference type="ChEBI" id="CHEBI:59789"/>
    </ligand>
</feature>
<dbReference type="Gene3D" id="2.40.50.1070">
    <property type="match status" value="1"/>
</dbReference>
<keyword evidence="7" id="KW-0408">Iron</keyword>
<reference evidence="11 12" key="1">
    <citation type="submission" date="2023-06" db="EMBL/GenBank/DDBJ databases">
        <title>Cellulomonas sp. MW9 Whole genome sequence.</title>
        <authorList>
            <person name="Park S."/>
        </authorList>
    </citation>
    <scope>NUCLEOTIDE SEQUENCE [LARGE SCALE GENOMIC DNA]</scope>
    <source>
        <strain evidence="11 12">MW9</strain>
    </source>
</reference>
<dbReference type="InterPro" id="IPR030391">
    <property type="entry name" value="MeTrfase_TrmA_CS"/>
</dbReference>
<dbReference type="PROSITE" id="PS51687">
    <property type="entry name" value="SAM_MT_RNA_M5U"/>
    <property type="match status" value="1"/>
</dbReference>
<dbReference type="SUPFAM" id="SSF53335">
    <property type="entry name" value="S-adenosyl-L-methionine-dependent methyltransferases"/>
    <property type="match status" value="1"/>
</dbReference>
<dbReference type="PANTHER" id="PTHR11061:SF30">
    <property type="entry name" value="TRNA (URACIL(54)-C(5))-METHYLTRANSFERASE"/>
    <property type="match status" value="1"/>
</dbReference>
<organism evidence="11 12">
    <name type="scientific">Cellulomonas edaphi</name>
    <dbReference type="NCBI Taxonomy" id="3053468"/>
    <lineage>
        <taxon>Bacteria</taxon>
        <taxon>Bacillati</taxon>
        <taxon>Actinomycetota</taxon>
        <taxon>Actinomycetes</taxon>
        <taxon>Micrococcales</taxon>
        <taxon>Cellulomonadaceae</taxon>
        <taxon>Cellulomonas</taxon>
    </lineage>
</organism>
<dbReference type="NCBIfam" id="TIGR02085">
    <property type="entry name" value="meth_trns_rumB"/>
    <property type="match status" value="1"/>
</dbReference>
<evidence type="ECO:0000256" key="8">
    <source>
        <dbReference type="ARBA" id="ARBA00023014"/>
    </source>
</evidence>
<evidence type="ECO:0000256" key="3">
    <source>
        <dbReference type="ARBA" id="ARBA00022603"/>
    </source>
</evidence>
<keyword evidence="2" id="KW-0698">rRNA processing</keyword>
<feature type="binding site" evidence="9">
    <location>
        <position position="300"/>
    </location>
    <ligand>
        <name>S-adenosyl-L-methionine</name>
        <dbReference type="ChEBI" id="CHEBI:59789"/>
    </ligand>
</feature>
<dbReference type="Gene3D" id="3.40.50.150">
    <property type="entry name" value="Vaccinia Virus protein VP39"/>
    <property type="match status" value="1"/>
</dbReference>
<dbReference type="Pfam" id="PF05958">
    <property type="entry name" value="tRNA_U5-meth_tr"/>
    <property type="match status" value="1"/>
</dbReference>